<dbReference type="InterPro" id="IPR000983">
    <property type="entry name" value="Bac_GSPG_pilin"/>
</dbReference>
<reference evidence="12 13" key="2">
    <citation type="submission" date="2021-08" db="EMBL/GenBank/DDBJ databases">
        <title>Rheinheimera aquimaris sp. nov., isolated from seawater of the East Sea in Korea.</title>
        <authorList>
            <person name="Kim K.H."/>
            <person name="Wenting R."/>
            <person name="Kim K.R."/>
            <person name="Jeon C.O."/>
        </authorList>
    </citation>
    <scope>NUCLEOTIDE SEQUENCE [LARGE SCALE GENOMIC DNA]</scope>
    <source>
        <strain evidence="12 13">MA-13</strain>
    </source>
</reference>
<keyword evidence="6" id="KW-0997">Cell inner membrane</keyword>
<evidence type="ECO:0000256" key="5">
    <source>
        <dbReference type="ARBA" id="ARBA00022481"/>
    </source>
</evidence>
<dbReference type="InterPro" id="IPR045584">
    <property type="entry name" value="Pilin-like"/>
</dbReference>
<evidence type="ECO:0000256" key="6">
    <source>
        <dbReference type="ARBA" id="ARBA00022519"/>
    </source>
</evidence>
<keyword evidence="9 10" id="KW-0472">Membrane</keyword>
<organism evidence="12 13">
    <name type="scientific">Rheinheimera maricola</name>
    <dbReference type="NCBI Taxonomy" id="2793282"/>
    <lineage>
        <taxon>Bacteria</taxon>
        <taxon>Pseudomonadati</taxon>
        <taxon>Pseudomonadota</taxon>
        <taxon>Gammaproteobacteria</taxon>
        <taxon>Chromatiales</taxon>
        <taxon>Chromatiaceae</taxon>
        <taxon>Rheinheimera</taxon>
    </lineage>
</organism>
<dbReference type="PROSITE" id="PS00409">
    <property type="entry name" value="PROKAR_NTER_METHYL"/>
    <property type="match status" value="1"/>
</dbReference>
<evidence type="ECO:0000256" key="9">
    <source>
        <dbReference type="ARBA" id="ARBA00023136"/>
    </source>
</evidence>
<protein>
    <recommendedName>
        <fullName evidence="3">Type II secretion system core protein G</fullName>
    </recommendedName>
</protein>
<dbReference type="PANTHER" id="PTHR30093:SF44">
    <property type="entry name" value="TYPE II SECRETION SYSTEM CORE PROTEIN G"/>
    <property type="match status" value="1"/>
</dbReference>
<dbReference type="NCBIfam" id="TIGR02532">
    <property type="entry name" value="IV_pilin_GFxxxE"/>
    <property type="match status" value="1"/>
</dbReference>
<evidence type="ECO:0000313" key="13">
    <source>
        <dbReference type="Proteomes" id="UP000663814"/>
    </source>
</evidence>
<evidence type="ECO:0000256" key="3">
    <source>
        <dbReference type="ARBA" id="ARBA00020042"/>
    </source>
</evidence>
<evidence type="ECO:0000256" key="10">
    <source>
        <dbReference type="SAM" id="Phobius"/>
    </source>
</evidence>
<dbReference type="SUPFAM" id="SSF54523">
    <property type="entry name" value="Pili subunits"/>
    <property type="match status" value="1"/>
</dbReference>
<dbReference type="Gene3D" id="3.30.700.10">
    <property type="entry name" value="Glycoprotein, Type 4 Pilin"/>
    <property type="match status" value="1"/>
</dbReference>
<dbReference type="InterPro" id="IPR010054">
    <property type="entry name" value="Type2_sec_GspG"/>
</dbReference>
<dbReference type="PRINTS" id="PR00813">
    <property type="entry name" value="BCTERIALGSPG"/>
</dbReference>
<evidence type="ECO:0000256" key="4">
    <source>
        <dbReference type="ARBA" id="ARBA00022475"/>
    </source>
</evidence>
<evidence type="ECO:0000256" key="8">
    <source>
        <dbReference type="ARBA" id="ARBA00022989"/>
    </source>
</evidence>
<comment type="similarity">
    <text evidence="2">Belongs to the GSP G family.</text>
</comment>
<dbReference type="Proteomes" id="UP000663814">
    <property type="component" value="Unassembled WGS sequence"/>
</dbReference>
<feature type="domain" description="Type II secretion system protein GspG C-terminal" evidence="11">
    <location>
        <begin position="38"/>
        <end position="137"/>
    </location>
</feature>
<evidence type="ECO:0000256" key="7">
    <source>
        <dbReference type="ARBA" id="ARBA00022692"/>
    </source>
</evidence>
<evidence type="ECO:0000256" key="2">
    <source>
        <dbReference type="ARBA" id="ARBA00009984"/>
    </source>
</evidence>
<keyword evidence="5" id="KW-0488">Methylation</keyword>
<dbReference type="InterPro" id="IPR013545">
    <property type="entry name" value="T2SS_protein-GspG_C"/>
</dbReference>
<dbReference type="RefSeq" id="WP_205310178.1">
    <property type="nucleotide sequence ID" value="NZ_JAERPS020000001.1"/>
</dbReference>
<evidence type="ECO:0000256" key="1">
    <source>
        <dbReference type="ARBA" id="ARBA00004377"/>
    </source>
</evidence>
<keyword evidence="7 10" id="KW-0812">Transmembrane</keyword>
<proteinExistence type="inferred from homology"/>
<dbReference type="InterPro" id="IPR012902">
    <property type="entry name" value="N_methyl_site"/>
</dbReference>
<dbReference type="EMBL" id="JAERPS020000001">
    <property type="protein sequence ID" value="MBZ9610281.1"/>
    <property type="molecule type" value="Genomic_DNA"/>
</dbReference>
<dbReference type="Pfam" id="PF07963">
    <property type="entry name" value="N_methyl"/>
    <property type="match status" value="1"/>
</dbReference>
<sequence>MLSQRVIKSSVRRGFTLIELLIVMVILGLLASLVAPEMFSKVDSSQRKTATAQMQMLQTAISAYRLDTGTYPASLSELRQSEHARWDGPYLPKDVPLDPWGNAYIYRFPGSGSAAYDLLSYAADGREGGEELNADIFVE</sequence>
<comment type="subcellular location">
    <subcellularLocation>
        <location evidence="1">Cell inner membrane</location>
        <topology evidence="1">Single-pass membrane protein</topology>
    </subcellularLocation>
</comment>
<keyword evidence="8 10" id="KW-1133">Transmembrane helix</keyword>
<feature type="transmembrane region" description="Helical" evidence="10">
    <location>
        <begin position="20"/>
        <end position="39"/>
    </location>
</feature>
<dbReference type="Pfam" id="PF08334">
    <property type="entry name" value="T2SSG"/>
    <property type="match status" value="1"/>
</dbReference>
<name>A0ABS7X4P6_9GAMM</name>
<comment type="caution">
    <text evidence="12">The sequence shown here is derived from an EMBL/GenBank/DDBJ whole genome shotgun (WGS) entry which is preliminary data.</text>
</comment>
<reference evidence="12 13" key="1">
    <citation type="submission" date="2020-12" db="EMBL/GenBank/DDBJ databases">
        <authorList>
            <person name="Ruan W."/>
            <person name="Khan S.A."/>
            <person name="Jeon C.O."/>
        </authorList>
    </citation>
    <scope>NUCLEOTIDE SEQUENCE [LARGE SCALE GENOMIC DNA]</scope>
    <source>
        <strain evidence="12 13">MA-13</strain>
    </source>
</reference>
<dbReference type="NCBIfam" id="TIGR01710">
    <property type="entry name" value="typeII_sec_gspG"/>
    <property type="match status" value="1"/>
</dbReference>
<evidence type="ECO:0000259" key="11">
    <source>
        <dbReference type="Pfam" id="PF08334"/>
    </source>
</evidence>
<dbReference type="PANTHER" id="PTHR30093">
    <property type="entry name" value="GENERAL SECRETION PATHWAY PROTEIN G"/>
    <property type="match status" value="1"/>
</dbReference>
<accession>A0ABS7X4P6</accession>
<gene>
    <name evidence="12" type="primary">gspG</name>
    <name evidence="12" type="ORF">I4W93_001600</name>
</gene>
<evidence type="ECO:0000313" key="12">
    <source>
        <dbReference type="EMBL" id="MBZ9610281.1"/>
    </source>
</evidence>
<keyword evidence="13" id="KW-1185">Reference proteome</keyword>
<keyword evidence="4" id="KW-1003">Cell membrane</keyword>